<keyword evidence="1" id="KW-0472">Membrane</keyword>
<feature type="transmembrane region" description="Helical" evidence="1">
    <location>
        <begin position="7"/>
        <end position="27"/>
    </location>
</feature>
<protein>
    <submittedName>
        <fullName evidence="2">Uncharacterized protein</fullName>
    </submittedName>
</protein>
<name>A0A8K0XPM3_9AGAR</name>
<reference evidence="2" key="1">
    <citation type="journal article" date="2021" name="New Phytol.">
        <title>Evolutionary innovations through gain and loss of genes in the ectomycorrhizal Boletales.</title>
        <authorList>
            <person name="Wu G."/>
            <person name="Miyauchi S."/>
            <person name="Morin E."/>
            <person name="Kuo A."/>
            <person name="Drula E."/>
            <person name="Varga T."/>
            <person name="Kohler A."/>
            <person name="Feng B."/>
            <person name="Cao Y."/>
            <person name="Lipzen A."/>
            <person name="Daum C."/>
            <person name="Hundley H."/>
            <person name="Pangilinan J."/>
            <person name="Johnson J."/>
            <person name="Barry K."/>
            <person name="LaButti K."/>
            <person name="Ng V."/>
            <person name="Ahrendt S."/>
            <person name="Min B."/>
            <person name="Choi I.G."/>
            <person name="Park H."/>
            <person name="Plett J.M."/>
            <person name="Magnuson J."/>
            <person name="Spatafora J.W."/>
            <person name="Nagy L.G."/>
            <person name="Henrissat B."/>
            <person name="Grigoriev I.V."/>
            <person name="Yang Z.L."/>
            <person name="Xu J."/>
            <person name="Martin F.M."/>
        </authorList>
    </citation>
    <scope>NUCLEOTIDE SEQUENCE</scope>
    <source>
        <strain evidence="2">KKN 215</strain>
    </source>
</reference>
<accession>A0A8K0XPM3</accession>
<sequence>MFIQTLSLLRITASFSFAFVWYFSFAFQGAFARSSESLFSHPPYVTCPRISSDSAHFSSSRISRYPLTSWMENDSPLELSSSCDRGLNSLSTTRPINGAGKSTYDPKQHRRRPFHCPASYFRPFSQTPTTSLSDSCRFLPSRPAETSARRTCVLVVFIHISHATETSLLYVAITLKNRSLDVCCSPNVTAWSTLKPLPRDVFWASQAKDISCWSRI</sequence>
<dbReference type="AlphaFoldDB" id="A0A8K0XPM3"/>
<organism evidence="2 3">
    <name type="scientific">Cristinia sonorae</name>
    <dbReference type="NCBI Taxonomy" id="1940300"/>
    <lineage>
        <taxon>Eukaryota</taxon>
        <taxon>Fungi</taxon>
        <taxon>Dikarya</taxon>
        <taxon>Basidiomycota</taxon>
        <taxon>Agaricomycotina</taxon>
        <taxon>Agaricomycetes</taxon>
        <taxon>Agaricomycetidae</taxon>
        <taxon>Agaricales</taxon>
        <taxon>Pleurotineae</taxon>
        <taxon>Stephanosporaceae</taxon>
        <taxon>Cristinia</taxon>
    </lineage>
</organism>
<evidence type="ECO:0000313" key="2">
    <source>
        <dbReference type="EMBL" id="KAH8100226.1"/>
    </source>
</evidence>
<evidence type="ECO:0000256" key="1">
    <source>
        <dbReference type="SAM" id="Phobius"/>
    </source>
</evidence>
<gene>
    <name evidence="2" type="ORF">BXZ70DRAFT_177484</name>
</gene>
<keyword evidence="3" id="KW-1185">Reference proteome</keyword>
<comment type="caution">
    <text evidence="2">The sequence shown here is derived from an EMBL/GenBank/DDBJ whole genome shotgun (WGS) entry which is preliminary data.</text>
</comment>
<evidence type="ECO:0000313" key="3">
    <source>
        <dbReference type="Proteomes" id="UP000813824"/>
    </source>
</evidence>
<keyword evidence="1" id="KW-1133">Transmembrane helix</keyword>
<keyword evidence="1" id="KW-0812">Transmembrane</keyword>
<dbReference type="Proteomes" id="UP000813824">
    <property type="component" value="Unassembled WGS sequence"/>
</dbReference>
<proteinExistence type="predicted"/>
<dbReference type="EMBL" id="JAEVFJ010000016">
    <property type="protein sequence ID" value="KAH8100226.1"/>
    <property type="molecule type" value="Genomic_DNA"/>
</dbReference>